<reference evidence="1" key="1">
    <citation type="submission" date="2023-04" db="EMBL/GenBank/DDBJ databases">
        <title>Comparative genomic analysis of Cohnella hashimotonis sp. nov., isolated from the International Space Station.</title>
        <authorList>
            <person name="Venkateswaran K."/>
            <person name="Simpson A."/>
        </authorList>
    </citation>
    <scope>NUCLEOTIDE SEQUENCE</scope>
    <source>
        <strain evidence="1">F6_2S_P_1</strain>
    </source>
</reference>
<dbReference type="RefSeq" id="WP_282906850.1">
    <property type="nucleotide sequence ID" value="NZ_JAGRPV010000001.1"/>
</dbReference>
<evidence type="ECO:0000313" key="1">
    <source>
        <dbReference type="EMBL" id="MDI4643804.1"/>
    </source>
</evidence>
<dbReference type="EMBL" id="JAGRPV010000001">
    <property type="protein sequence ID" value="MDI4643804.1"/>
    <property type="molecule type" value="Genomic_DNA"/>
</dbReference>
<dbReference type="Proteomes" id="UP001161691">
    <property type="component" value="Unassembled WGS sequence"/>
</dbReference>
<sequence length="199" mass="23439">MSNFTITSFAPYSLNYLVYIQNSFLSSKGEPNKFPSTKRNWGLLEEQYFCDVFKDVWSEMVGRLSQNHLSDHNRIIETERELFQRLFNQEGQGRKGFEESKNSFYAWFSSFAGQITIERASDHMMYYDIDIYNKLSREMNFSRISNPELLISLIYDDCSLGSRGSYYWHSVISLRDLYMDGKSLVPKIADQWNNNVGRQ</sequence>
<proteinExistence type="predicted"/>
<protein>
    <submittedName>
        <fullName evidence="1">Uncharacterized protein</fullName>
    </submittedName>
</protein>
<gene>
    <name evidence="1" type="ORF">KB449_02480</name>
</gene>
<accession>A0ABT6TAE3</accession>
<comment type="caution">
    <text evidence="1">The sequence shown here is derived from an EMBL/GenBank/DDBJ whole genome shotgun (WGS) entry which is preliminary data.</text>
</comment>
<keyword evidence="2" id="KW-1185">Reference proteome</keyword>
<organism evidence="1 2">
    <name type="scientific">Cohnella hashimotonis</name>
    <dbReference type="NCBI Taxonomy" id="2826895"/>
    <lineage>
        <taxon>Bacteria</taxon>
        <taxon>Bacillati</taxon>
        <taxon>Bacillota</taxon>
        <taxon>Bacilli</taxon>
        <taxon>Bacillales</taxon>
        <taxon>Paenibacillaceae</taxon>
        <taxon>Cohnella</taxon>
    </lineage>
</organism>
<name>A0ABT6TAE3_9BACL</name>
<evidence type="ECO:0000313" key="2">
    <source>
        <dbReference type="Proteomes" id="UP001161691"/>
    </source>
</evidence>